<dbReference type="InterPro" id="IPR034660">
    <property type="entry name" value="DinB/YfiT-like"/>
</dbReference>
<proteinExistence type="predicted"/>
<keyword evidence="3" id="KW-1185">Reference proteome</keyword>
<name>A0A1H9IUT7_9PSEU</name>
<dbReference type="InterPro" id="IPR024344">
    <property type="entry name" value="MDMPI_metal-binding"/>
</dbReference>
<accession>A0A1H9IUT7</accession>
<protein>
    <submittedName>
        <fullName evidence="2">TIGR03083 family protein</fullName>
    </submittedName>
</protein>
<dbReference type="SUPFAM" id="SSF109854">
    <property type="entry name" value="DinB/YfiT-like putative metalloenzymes"/>
    <property type="match status" value="1"/>
</dbReference>
<dbReference type="AlphaFoldDB" id="A0A1H9IUT7"/>
<feature type="domain" description="Mycothiol-dependent maleylpyruvate isomerase metal-binding" evidence="1">
    <location>
        <begin position="11"/>
        <end position="156"/>
    </location>
</feature>
<dbReference type="Proteomes" id="UP000199503">
    <property type="component" value="Unassembled WGS sequence"/>
</dbReference>
<dbReference type="Gene3D" id="1.20.120.450">
    <property type="entry name" value="dinb family like domain"/>
    <property type="match status" value="1"/>
</dbReference>
<dbReference type="RefSeq" id="WP_089915756.1">
    <property type="nucleotide sequence ID" value="NZ_FOFV01000004.1"/>
</dbReference>
<gene>
    <name evidence="2" type="ORF">SAMN04488000_104340</name>
</gene>
<evidence type="ECO:0000313" key="2">
    <source>
        <dbReference type="EMBL" id="SEQ78541.1"/>
    </source>
</evidence>
<evidence type="ECO:0000259" key="1">
    <source>
        <dbReference type="Pfam" id="PF11716"/>
    </source>
</evidence>
<reference evidence="3" key="1">
    <citation type="submission" date="2016-10" db="EMBL/GenBank/DDBJ databases">
        <authorList>
            <person name="Varghese N."/>
            <person name="Submissions S."/>
        </authorList>
    </citation>
    <scope>NUCLEOTIDE SEQUENCE [LARGE SCALE GENOMIC DNA]</scope>
    <source>
        <strain evidence="3">DSM 44437</strain>
    </source>
</reference>
<sequence length="207" mass="21028">MAVQNTFIATAHAFTGLVDAVPASRLAGPGLGDWTVRDLVGHAVSAGLAGVLTALGRPASTEDIATPEAYYALAKTVDPAVVDAVVALSTTDARQWGARLGERPADQVRQLASQVVTAVSGTAPDALVTTAAGGMRLGRWLPTRTFELVVHGFDLAAAVDLPFEPPVDALAESAALAARLAAVTGDGRAVVLALTGRHDLAAGFSVV</sequence>
<dbReference type="EMBL" id="FOFV01000004">
    <property type="protein sequence ID" value="SEQ78541.1"/>
    <property type="molecule type" value="Genomic_DNA"/>
</dbReference>
<organism evidence="2 3">
    <name type="scientific">Lentzea albida</name>
    <dbReference type="NCBI Taxonomy" id="65499"/>
    <lineage>
        <taxon>Bacteria</taxon>
        <taxon>Bacillati</taxon>
        <taxon>Actinomycetota</taxon>
        <taxon>Actinomycetes</taxon>
        <taxon>Pseudonocardiales</taxon>
        <taxon>Pseudonocardiaceae</taxon>
        <taxon>Lentzea</taxon>
    </lineage>
</organism>
<evidence type="ECO:0000313" key="3">
    <source>
        <dbReference type="Proteomes" id="UP000199503"/>
    </source>
</evidence>
<dbReference type="OrthoDB" id="3292744at2"/>
<dbReference type="STRING" id="65499.SAMN04488000_104340"/>
<dbReference type="Pfam" id="PF11716">
    <property type="entry name" value="MDMPI_N"/>
    <property type="match status" value="1"/>
</dbReference>
<dbReference type="GO" id="GO:0046872">
    <property type="term" value="F:metal ion binding"/>
    <property type="evidence" value="ECO:0007669"/>
    <property type="project" value="InterPro"/>
</dbReference>